<reference evidence="1 2" key="1">
    <citation type="submission" date="2023-02" db="EMBL/GenBank/DDBJ databases">
        <title>Genome sequence of Sphingobacterium sp. KACC 22765.</title>
        <authorList>
            <person name="Kim S."/>
            <person name="Heo J."/>
            <person name="Kwon S.-W."/>
        </authorList>
    </citation>
    <scope>NUCLEOTIDE SEQUENCE [LARGE SCALE GENOMIC DNA]</scope>
    <source>
        <strain evidence="1 2">KACC 22765</strain>
    </source>
</reference>
<dbReference type="Proteomes" id="UP001221558">
    <property type="component" value="Chromosome"/>
</dbReference>
<sequence length="101" mass="11161">MSQLTTFPFAAVDGLAAKKPVRYVKTYPGNNLVIRKSKAAPQSLPCDRPVDDIKPFVCPVAIRKRYALFTSSNDNIPLSLIQSTAYKNSLVQLVYTLSLTN</sequence>
<accession>A0ABY7WKY4</accession>
<name>A0ABY7WKY4_9SPHI</name>
<keyword evidence="2" id="KW-1185">Reference proteome</keyword>
<evidence type="ECO:0000313" key="1">
    <source>
        <dbReference type="EMBL" id="WDF70266.1"/>
    </source>
</evidence>
<gene>
    <name evidence="1" type="ORF">PQ465_07775</name>
</gene>
<proteinExistence type="predicted"/>
<dbReference type="RefSeq" id="WP_274268975.1">
    <property type="nucleotide sequence ID" value="NZ_CP117880.1"/>
</dbReference>
<organism evidence="1 2">
    <name type="scientific">Sphingobacterium oryzagri</name>
    <dbReference type="NCBI Taxonomy" id="3025669"/>
    <lineage>
        <taxon>Bacteria</taxon>
        <taxon>Pseudomonadati</taxon>
        <taxon>Bacteroidota</taxon>
        <taxon>Sphingobacteriia</taxon>
        <taxon>Sphingobacteriales</taxon>
        <taxon>Sphingobacteriaceae</taxon>
        <taxon>Sphingobacterium</taxon>
    </lineage>
</organism>
<protein>
    <submittedName>
        <fullName evidence="1">Uncharacterized protein</fullName>
    </submittedName>
</protein>
<evidence type="ECO:0000313" key="2">
    <source>
        <dbReference type="Proteomes" id="UP001221558"/>
    </source>
</evidence>
<dbReference type="EMBL" id="CP117880">
    <property type="protein sequence ID" value="WDF70266.1"/>
    <property type="molecule type" value="Genomic_DNA"/>
</dbReference>